<gene>
    <name evidence="1" type="ORF">SAMN04489747_1544</name>
</gene>
<proteinExistence type="predicted"/>
<dbReference type="Pfam" id="PF21813">
    <property type="entry name" value="DUF6882"/>
    <property type="match status" value="1"/>
</dbReference>
<dbReference type="InterPro" id="IPR049249">
    <property type="entry name" value="DUF6882"/>
</dbReference>
<protein>
    <submittedName>
        <fullName evidence="1">Uncharacterized protein</fullName>
    </submittedName>
</protein>
<dbReference type="RefSeq" id="WP_090592118.1">
    <property type="nucleotide sequence ID" value="NZ_LT629688.1"/>
</dbReference>
<dbReference type="Proteomes" id="UP000198546">
    <property type="component" value="Chromosome i"/>
</dbReference>
<sequence length="243" mass="25843">MSALTVDLVVNDAAIWAGAGQLRLTNQLEAVLGEGHVFGLDLEDPARLWFSRPDDPQGTSSPRVDFVPHLIASVAPGPGTVRWGWSLEPLSSLPTTSLSRRLAEFGRNHGLDALTDPEPAISRLAPEGTELADVAHRIALMACQVVGEVPYYTFPAGGGTRGVVLLQPTAPMPPVTALDVSLATTRALADGLLVDHQRAVSAAVQRLGWRWLGSGPPWRATSGTEVLTFTFDDLGRLTGWSSP</sequence>
<dbReference type="STRING" id="675864.SAMN04489747_1544"/>
<dbReference type="EMBL" id="LT629688">
    <property type="protein sequence ID" value="SDD70045.1"/>
    <property type="molecule type" value="Genomic_DNA"/>
</dbReference>
<evidence type="ECO:0000313" key="2">
    <source>
        <dbReference type="Proteomes" id="UP000198546"/>
    </source>
</evidence>
<keyword evidence="2" id="KW-1185">Reference proteome</keyword>
<organism evidence="1 2">
    <name type="scientific">Auraticoccus monumenti</name>
    <dbReference type="NCBI Taxonomy" id="675864"/>
    <lineage>
        <taxon>Bacteria</taxon>
        <taxon>Bacillati</taxon>
        <taxon>Actinomycetota</taxon>
        <taxon>Actinomycetes</taxon>
        <taxon>Propionibacteriales</taxon>
        <taxon>Propionibacteriaceae</taxon>
        <taxon>Auraticoccus</taxon>
    </lineage>
</organism>
<reference evidence="1 2" key="1">
    <citation type="submission" date="2016-10" db="EMBL/GenBank/DDBJ databases">
        <authorList>
            <person name="de Groot N.N."/>
        </authorList>
    </citation>
    <scope>NUCLEOTIDE SEQUENCE [LARGE SCALE GENOMIC DNA]</scope>
    <source>
        <strain evidence="1 2">MON 2.2</strain>
    </source>
</reference>
<accession>A0A1G6WYH2</accession>
<dbReference type="OrthoDB" id="7859927at2"/>
<name>A0A1G6WYH2_9ACTN</name>
<dbReference type="AlphaFoldDB" id="A0A1G6WYH2"/>
<evidence type="ECO:0000313" key="1">
    <source>
        <dbReference type="EMBL" id="SDD70045.1"/>
    </source>
</evidence>